<evidence type="ECO:0000313" key="1">
    <source>
        <dbReference type="EMBL" id="DAF44678.1"/>
    </source>
</evidence>
<reference evidence="1" key="1">
    <citation type="journal article" date="2021" name="Proc. Natl. Acad. Sci. U.S.A.">
        <title>A Catalog of Tens of Thousands of Viruses from Human Metagenomes Reveals Hidden Associations with Chronic Diseases.</title>
        <authorList>
            <person name="Tisza M.J."/>
            <person name="Buck C.B."/>
        </authorList>
    </citation>
    <scope>NUCLEOTIDE SEQUENCE</scope>
    <source>
        <strain evidence="1">Ct8Lf7</strain>
    </source>
</reference>
<sequence>MGIQLNADHDVVDSELTEFSQVVAACAAYGKDFKSINEIYYGLAESAF</sequence>
<proteinExistence type="predicted"/>
<name>A0A8S5S102_9CAUD</name>
<dbReference type="EMBL" id="BK032511">
    <property type="protein sequence ID" value="DAF44678.1"/>
    <property type="molecule type" value="Genomic_DNA"/>
</dbReference>
<protein>
    <submittedName>
        <fullName evidence="1">Uncharacterized protein</fullName>
    </submittedName>
</protein>
<organism evidence="1">
    <name type="scientific">Podoviridae sp. ct8Lf7</name>
    <dbReference type="NCBI Taxonomy" id="2827723"/>
    <lineage>
        <taxon>Viruses</taxon>
        <taxon>Duplodnaviria</taxon>
        <taxon>Heunggongvirae</taxon>
        <taxon>Uroviricota</taxon>
        <taxon>Caudoviricetes</taxon>
    </lineage>
</organism>
<accession>A0A8S5S102</accession>